<dbReference type="Proteomes" id="UP000319716">
    <property type="component" value="Unassembled WGS sequence"/>
</dbReference>
<evidence type="ECO:0000313" key="2">
    <source>
        <dbReference type="Proteomes" id="UP000319716"/>
    </source>
</evidence>
<name>A0A4Y1ZFV2_9BACL</name>
<reference evidence="1 2" key="1">
    <citation type="submission" date="2017-11" db="EMBL/GenBank/DDBJ databases">
        <title>Draft Genome Sequence of Sporolactobacillus inulinus NBRC 111894 Isolated from Koso, a Japanese Sugar-Vegetable Fermented Beverage.</title>
        <authorList>
            <person name="Chiou T.Y."/>
            <person name="Oshima K."/>
            <person name="Suda W."/>
            <person name="Hattori M."/>
            <person name="Takahashi T."/>
        </authorList>
    </citation>
    <scope>NUCLEOTIDE SEQUENCE [LARGE SCALE GENOMIC DNA]</scope>
    <source>
        <strain evidence="1 2">NBRC111894</strain>
    </source>
</reference>
<dbReference type="AlphaFoldDB" id="A0A4Y1ZFV2"/>
<proteinExistence type="predicted"/>
<protein>
    <submittedName>
        <fullName evidence="1">Uncharacterized protein</fullName>
    </submittedName>
</protein>
<gene>
    <name evidence="1" type="ORF">NBRC111894_3581</name>
</gene>
<accession>A0A4Y1ZFV2</accession>
<comment type="caution">
    <text evidence="1">The sequence shown here is derived from an EMBL/GenBank/DDBJ whole genome shotgun (WGS) entry which is preliminary data.</text>
</comment>
<evidence type="ECO:0000313" key="1">
    <source>
        <dbReference type="EMBL" id="GAY78027.1"/>
    </source>
</evidence>
<sequence length="37" mass="4372">MLDDYITSERARNEFGVVIEDNKILWDETELLRSTQA</sequence>
<dbReference type="EMBL" id="BEXB01000038">
    <property type="protein sequence ID" value="GAY78027.1"/>
    <property type="molecule type" value="Genomic_DNA"/>
</dbReference>
<organism evidence="1 2">
    <name type="scientific">Sporolactobacillus inulinus</name>
    <dbReference type="NCBI Taxonomy" id="2078"/>
    <lineage>
        <taxon>Bacteria</taxon>
        <taxon>Bacillati</taxon>
        <taxon>Bacillota</taxon>
        <taxon>Bacilli</taxon>
        <taxon>Bacillales</taxon>
        <taxon>Sporolactobacillaceae</taxon>
        <taxon>Sporolactobacillus</taxon>
    </lineage>
</organism>